<dbReference type="InterPro" id="IPR000675">
    <property type="entry name" value="Cutinase/axe"/>
</dbReference>
<dbReference type="GO" id="GO:0052689">
    <property type="term" value="F:carboxylic ester hydrolase activity"/>
    <property type="evidence" value="ECO:0007669"/>
    <property type="project" value="UniProtKB-ARBA"/>
</dbReference>
<evidence type="ECO:0000313" key="5">
    <source>
        <dbReference type="Proteomes" id="UP000016931"/>
    </source>
</evidence>
<dbReference type="InterPro" id="IPR029058">
    <property type="entry name" value="AB_hydrolase_fold"/>
</dbReference>
<feature type="signal peptide" evidence="3">
    <location>
        <begin position="1"/>
        <end position="23"/>
    </location>
</feature>
<dbReference type="OMA" id="HKSGLAC"/>
<dbReference type="eggNOG" id="ENOG502S6TR">
    <property type="taxonomic scope" value="Eukaryota"/>
</dbReference>
<reference evidence="4 5" key="1">
    <citation type="journal article" date="2012" name="PLoS Pathog.">
        <title>Diverse lifestyles and strategies of plant pathogenesis encoded in the genomes of eighteen Dothideomycetes fungi.</title>
        <authorList>
            <person name="Ohm R.A."/>
            <person name="Feau N."/>
            <person name="Henrissat B."/>
            <person name="Schoch C.L."/>
            <person name="Horwitz B.A."/>
            <person name="Barry K.W."/>
            <person name="Condon B.J."/>
            <person name="Copeland A.C."/>
            <person name="Dhillon B."/>
            <person name="Glaser F."/>
            <person name="Hesse C.N."/>
            <person name="Kosti I."/>
            <person name="LaButti K."/>
            <person name="Lindquist E.A."/>
            <person name="Lucas S."/>
            <person name="Salamov A.A."/>
            <person name="Bradshaw R.E."/>
            <person name="Ciuffetti L."/>
            <person name="Hamelin R.C."/>
            <person name="Kema G.H.J."/>
            <person name="Lawrence C."/>
            <person name="Scott J.A."/>
            <person name="Spatafora J.W."/>
            <person name="Turgeon B.G."/>
            <person name="de Wit P.J.G.M."/>
            <person name="Zhong S."/>
            <person name="Goodwin S.B."/>
            <person name="Grigoriev I.V."/>
        </authorList>
    </citation>
    <scope>NUCLEOTIDE SEQUENCE [LARGE SCALE GENOMIC DNA]</scope>
    <source>
        <strain evidence="4 5">SO2202</strain>
    </source>
</reference>
<dbReference type="PANTHER" id="PTHR33630">
    <property type="entry name" value="CUTINASE RV1984C-RELATED-RELATED"/>
    <property type="match status" value="1"/>
</dbReference>
<feature type="chain" id="PRO_5004032385" evidence="3">
    <location>
        <begin position="24"/>
        <end position="244"/>
    </location>
</feature>
<dbReference type="GeneID" id="27905980"/>
<keyword evidence="3" id="KW-0732">Signal</keyword>
<evidence type="ECO:0000313" key="4">
    <source>
        <dbReference type="EMBL" id="EMF13934.1"/>
    </source>
</evidence>
<sequence length="244" mass="25702">MIATHPCTLLLTLACSSAVTATAAVMKKSEKRQTSTCSSYTIINTRGTGEPPGPCPEFLTMNQNILSQLPGGKVYNTNYRAALDQISEYGTDDIISYIRTTLQSQPNECFILQGYSQGASATISALSSLSSSSEDGDGDAVKAVFLVGNPSRQPGLECNVDNFGEGSTRDSRGILGVWGNGKGGIEGGWVERTRDVCISGDGICDSLHGFGLTPQHLSYGSDEATQKLGTEFIISQLQGGGMLP</sequence>
<dbReference type="STRING" id="692275.M3D7V2"/>
<evidence type="ECO:0000256" key="3">
    <source>
        <dbReference type="SAM" id="SignalP"/>
    </source>
</evidence>
<dbReference type="OrthoDB" id="3225429at2759"/>
<dbReference type="AlphaFoldDB" id="M3D7V2"/>
<keyword evidence="2" id="KW-1015">Disulfide bond</keyword>
<dbReference type="Pfam" id="PF01083">
    <property type="entry name" value="Cutinase"/>
    <property type="match status" value="1"/>
</dbReference>
<evidence type="ECO:0000256" key="2">
    <source>
        <dbReference type="ARBA" id="ARBA00023157"/>
    </source>
</evidence>
<dbReference type="SMART" id="SM01110">
    <property type="entry name" value="Cutinase"/>
    <property type="match status" value="1"/>
</dbReference>
<accession>M3D7V2</accession>
<keyword evidence="5" id="KW-1185">Reference proteome</keyword>
<organism evidence="4 5">
    <name type="scientific">Sphaerulina musiva (strain SO2202)</name>
    <name type="common">Poplar stem canker fungus</name>
    <name type="synonym">Septoria musiva</name>
    <dbReference type="NCBI Taxonomy" id="692275"/>
    <lineage>
        <taxon>Eukaryota</taxon>
        <taxon>Fungi</taxon>
        <taxon>Dikarya</taxon>
        <taxon>Ascomycota</taxon>
        <taxon>Pezizomycotina</taxon>
        <taxon>Dothideomycetes</taxon>
        <taxon>Dothideomycetidae</taxon>
        <taxon>Mycosphaerellales</taxon>
        <taxon>Mycosphaerellaceae</taxon>
        <taxon>Sphaerulina</taxon>
    </lineage>
</organism>
<evidence type="ECO:0000256" key="1">
    <source>
        <dbReference type="ARBA" id="ARBA00022801"/>
    </source>
</evidence>
<protein>
    <submittedName>
        <fullName evidence="4">Carbohydrate esterase family 5 protein</fullName>
    </submittedName>
</protein>
<dbReference type="SUPFAM" id="SSF53474">
    <property type="entry name" value="alpha/beta-Hydrolases"/>
    <property type="match status" value="1"/>
</dbReference>
<dbReference type="EMBL" id="KB456263">
    <property type="protein sequence ID" value="EMF13934.1"/>
    <property type="molecule type" value="Genomic_DNA"/>
</dbReference>
<dbReference type="HOGENOM" id="CLU_040058_6_1_1"/>
<dbReference type="Proteomes" id="UP000016931">
    <property type="component" value="Unassembled WGS sequence"/>
</dbReference>
<dbReference type="Gene3D" id="3.40.50.1820">
    <property type="entry name" value="alpha/beta hydrolase"/>
    <property type="match status" value="1"/>
</dbReference>
<keyword evidence="1" id="KW-0378">Hydrolase</keyword>
<proteinExistence type="predicted"/>
<dbReference type="RefSeq" id="XP_016762055.1">
    <property type="nucleotide sequence ID" value="XM_016908843.1"/>
</dbReference>
<name>M3D7V2_SPHMS</name>
<dbReference type="PANTHER" id="PTHR33630:SF9">
    <property type="entry name" value="CUTINASE 4"/>
    <property type="match status" value="1"/>
</dbReference>
<gene>
    <name evidence="4" type="ORF">SEPMUDRAFT_41716</name>
</gene>